<dbReference type="AlphaFoldDB" id="A0A1H3YTY8"/>
<dbReference type="GO" id="GO:0016491">
    <property type="term" value="F:oxidoreductase activity"/>
    <property type="evidence" value="ECO:0007669"/>
    <property type="project" value="UniProtKB-KW"/>
</dbReference>
<keyword evidence="6" id="KW-0560">Oxidoreductase</keyword>
<name>A0A1H3YTY8_9ACTO</name>
<dbReference type="EMBL" id="FNQV01000005">
    <property type="protein sequence ID" value="SEA15029.1"/>
    <property type="molecule type" value="Genomic_DNA"/>
</dbReference>
<dbReference type="RefSeq" id="WP_176780703.1">
    <property type="nucleotide sequence ID" value="NZ_FNQV01000005.1"/>
</dbReference>
<keyword evidence="5" id="KW-0732">Signal</keyword>
<evidence type="ECO:0000313" key="11">
    <source>
        <dbReference type="Proteomes" id="UP000199288"/>
    </source>
</evidence>
<dbReference type="Pfam" id="PF01568">
    <property type="entry name" value="Molydop_binding"/>
    <property type="match status" value="1"/>
</dbReference>
<dbReference type="InterPro" id="IPR009010">
    <property type="entry name" value="Asp_de-COase-like_dom_sf"/>
</dbReference>
<comment type="similarity">
    <text evidence="1">Belongs to the prokaryotic molybdopterin-containing oxidoreductase family.</text>
</comment>
<dbReference type="Proteomes" id="UP000199288">
    <property type="component" value="Unassembled WGS sequence"/>
</dbReference>
<dbReference type="PANTHER" id="PTHR43742">
    <property type="entry name" value="TRIMETHYLAMINE-N-OXIDE REDUCTASE"/>
    <property type="match status" value="1"/>
</dbReference>
<evidence type="ECO:0000256" key="2">
    <source>
        <dbReference type="ARBA" id="ARBA00022485"/>
    </source>
</evidence>
<dbReference type="Gene3D" id="2.40.40.20">
    <property type="match status" value="1"/>
</dbReference>
<keyword evidence="2" id="KW-0408">Iron</keyword>
<dbReference type="PROSITE" id="PS51318">
    <property type="entry name" value="TAT"/>
    <property type="match status" value="1"/>
</dbReference>
<evidence type="ECO:0000313" key="10">
    <source>
        <dbReference type="EMBL" id="SEA15029.1"/>
    </source>
</evidence>
<accession>A0A1H3YTY8</accession>
<dbReference type="InterPro" id="IPR006311">
    <property type="entry name" value="TAT_signal"/>
</dbReference>
<evidence type="ECO:0000259" key="8">
    <source>
        <dbReference type="Pfam" id="PF00384"/>
    </source>
</evidence>
<keyword evidence="2" id="KW-0411">Iron-sulfur</keyword>
<evidence type="ECO:0000256" key="7">
    <source>
        <dbReference type="SAM" id="MobiDB-lite"/>
    </source>
</evidence>
<organism evidence="10 11">
    <name type="scientific">Bowdeniella nasicola</name>
    <dbReference type="NCBI Taxonomy" id="208480"/>
    <lineage>
        <taxon>Bacteria</taxon>
        <taxon>Bacillati</taxon>
        <taxon>Actinomycetota</taxon>
        <taxon>Actinomycetes</taxon>
        <taxon>Actinomycetales</taxon>
        <taxon>Actinomycetaceae</taxon>
        <taxon>Bowdeniella</taxon>
    </lineage>
</organism>
<evidence type="ECO:0000256" key="6">
    <source>
        <dbReference type="ARBA" id="ARBA00023002"/>
    </source>
</evidence>
<dbReference type="SUPFAM" id="SSF50692">
    <property type="entry name" value="ADC-like"/>
    <property type="match status" value="1"/>
</dbReference>
<evidence type="ECO:0000256" key="3">
    <source>
        <dbReference type="ARBA" id="ARBA00022505"/>
    </source>
</evidence>
<sequence>MTEQTPNPTNETEPQGTKRRTVLKGTAAAVGGAAVVGALWREGFGDPFRQETQHGMGDLAEVYSADEVIHTMCMQCNTFCTIKARITPTEGGEATSLIRKIAGNPYSPLTTQPVGPIPYDTSPEDAVTGIGNMKKDARSRSGGIACLKGQAGVQIAHDAARIKQPMKRVGPRGSGKWQTISWDDALDIVLNGDAELGVPGLKSWYAFAPEKPIMADWKKVEAGDMSQEDFDAAWADVLIDSKHPDFGPKSNLMAMLGGDRMALLGERMFNQSFGSINQFNHGGTCGVTGVVANARSHPDTGYKRMYMDIDYCDYLVVWGTEPLTAQKGPTWLAPRIGKARARGMTMVVVDPRMSKTAEKADIWAPVLPGKDIHLAFAILRWMIDEKRYDEAYLRAPGKKAAEAIGEPTWTDATYLVKVEDEKRGKFSVVDNGAPEPEPGADGKPVDPEPMVLVGGLLTPASEASGPADLEVDQEVDTPNGPVRVKSVFTLLKERVSNRSVAEHAEEAGLPLDQVEQIARGLTSHGKRAGIMSYRGPAMHSNGFDTVRAIGYINFLLGNHDWKGGHITAQRGFKPLEGRYDLTKVPNARKAWGIPITREKAKYEQSTLFKNDGYPAKRRWYPFPGNLCHEVLPSAAIGYPYSLNALFIHRHSPLNSSPGAHRQAEMMQDLEAIKLLVAFDITMGDSSAYADVLLPDTTYLERFTQEPIYPSQQYAVTQFGQPVTKAFDGPRATEWFYLQLAKAMELPGVGTDAFGPGAHFNTVEDYYMKMAANIAYAGKKPVADAPQSELDLFTAARTKALGDSFDERVWRAGVTAEEWPKVVTVLNRGGRFEEHGDDHANGYEGEWLKSRYEGLCQFYDPKVAATKDAITGDFFDGLPVVREHVRSDGSSVPGADLPLAFVNWKARQQGTHRTVNSTWLREVRSTNYLTMNPRDAEPRGIKSGDKVRITSGAGEAVGIAHVTEGIRPGIVGADAAFGHKQYGSADYVVDGQTVKKTPAYGHTASARYINAGHEEHGFAADRGRGIAVNDLLDDDDGGGGISDPIGGGAAQLDTRVDVAKA</sequence>
<proteinExistence type="inferred from homology"/>
<reference evidence="11" key="1">
    <citation type="submission" date="2016-10" db="EMBL/GenBank/DDBJ databases">
        <authorList>
            <person name="Varghese N."/>
            <person name="Submissions S."/>
        </authorList>
    </citation>
    <scope>NUCLEOTIDE SEQUENCE [LARGE SCALE GENOMIC DNA]</scope>
    <source>
        <strain evidence="11">KPR-1</strain>
    </source>
</reference>
<dbReference type="PANTHER" id="PTHR43742:SF9">
    <property type="entry name" value="TETRATHIONATE REDUCTASE SUBUNIT A"/>
    <property type="match status" value="1"/>
</dbReference>
<evidence type="ECO:0000256" key="1">
    <source>
        <dbReference type="ARBA" id="ARBA00010312"/>
    </source>
</evidence>
<evidence type="ECO:0000256" key="5">
    <source>
        <dbReference type="ARBA" id="ARBA00022729"/>
    </source>
</evidence>
<evidence type="ECO:0000259" key="9">
    <source>
        <dbReference type="Pfam" id="PF01568"/>
    </source>
</evidence>
<dbReference type="Gene3D" id="2.20.25.90">
    <property type="entry name" value="ADC-like domains"/>
    <property type="match status" value="1"/>
</dbReference>
<dbReference type="GO" id="GO:0051539">
    <property type="term" value="F:4 iron, 4 sulfur cluster binding"/>
    <property type="evidence" value="ECO:0007669"/>
    <property type="project" value="UniProtKB-KW"/>
</dbReference>
<feature type="region of interest" description="Disordered" evidence="7">
    <location>
        <begin position="427"/>
        <end position="446"/>
    </location>
</feature>
<dbReference type="SUPFAM" id="SSF53706">
    <property type="entry name" value="Formate dehydrogenase/DMSO reductase, domains 1-3"/>
    <property type="match status" value="1"/>
</dbReference>
<dbReference type="Gene3D" id="3.40.50.740">
    <property type="match status" value="2"/>
</dbReference>
<feature type="domain" description="Molybdopterin oxidoreductase" evidence="8">
    <location>
        <begin position="252"/>
        <end position="701"/>
    </location>
</feature>
<dbReference type="InterPro" id="IPR050612">
    <property type="entry name" value="Prok_Mopterin_Oxidored"/>
</dbReference>
<keyword evidence="2" id="KW-0004">4Fe-4S</keyword>
<keyword evidence="3" id="KW-0500">Molybdenum</keyword>
<evidence type="ECO:0000256" key="4">
    <source>
        <dbReference type="ARBA" id="ARBA00022723"/>
    </source>
</evidence>
<keyword evidence="4" id="KW-0479">Metal-binding</keyword>
<feature type="domain" description="Molybdopterin dinucleotide-binding" evidence="9">
    <location>
        <begin position="901"/>
        <end position="1001"/>
    </location>
</feature>
<dbReference type="GO" id="GO:0046872">
    <property type="term" value="F:metal ion binding"/>
    <property type="evidence" value="ECO:0007669"/>
    <property type="project" value="UniProtKB-KW"/>
</dbReference>
<dbReference type="InterPro" id="IPR006656">
    <property type="entry name" value="Mopterin_OxRdtase"/>
</dbReference>
<dbReference type="Gene3D" id="3.40.228.10">
    <property type="entry name" value="Dimethylsulfoxide Reductase, domain 2"/>
    <property type="match status" value="1"/>
</dbReference>
<protein>
    <submittedName>
        <fullName evidence="10">Molybdopterin oxidoreductase</fullName>
    </submittedName>
</protein>
<keyword evidence="11" id="KW-1185">Reference proteome</keyword>
<dbReference type="GO" id="GO:0043546">
    <property type="term" value="F:molybdopterin cofactor binding"/>
    <property type="evidence" value="ECO:0007669"/>
    <property type="project" value="InterPro"/>
</dbReference>
<gene>
    <name evidence="10" type="ORF">SAMN02910418_00997</name>
</gene>
<dbReference type="Pfam" id="PF00384">
    <property type="entry name" value="Molybdopterin"/>
    <property type="match status" value="1"/>
</dbReference>
<dbReference type="InterPro" id="IPR006657">
    <property type="entry name" value="MoPterin_dinucl-bd_dom"/>
</dbReference>